<evidence type="ECO:0000313" key="1">
    <source>
        <dbReference type="Ensembl" id="ENSSOCP00000021962.1"/>
    </source>
</evidence>
<proteinExistence type="predicted"/>
<sequence>MAGLRIDFGLLLEPLGFIKVLEWIFSIFAFATCGGFQGETTLLVSCKDVVNRTVTAAFAYPFRNGNRLYYCFVALYLKLCFTSA</sequence>
<dbReference type="Proteomes" id="UP000694551">
    <property type="component" value="Unplaced"/>
</dbReference>
<accession>A0A8D0L0D9</accession>
<name>A0A8D0L0D9_STROC</name>
<reference evidence="1" key="1">
    <citation type="submission" date="2025-08" db="UniProtKB">
        <authorList>
            <consortium name="Ensembl"/>
        </authorList>
    </citation>
    <scope>IDENTIFICATION</scope>
</reference>
<dbReference type="PANTHER" id="PTHR10306:SF9">
    <property type="entry name" value="SYNAPTOPHYSIN-LIKE PROTEIN 1"/>
    <property type="match status" value="1"/>
</dbReference>
<dbReference type="AlphaFoldDB" id="A0A8D0L0D9"/>
<protein>
    <submittedName>
        <fullName evidence="1">Synaptophysin like 1</fullName>
    </submittedName>
</protein>
<dbReference type="Ensembl" id="ENSSOCT00000022508.1">
    <property type="protein sequence ID" value="ENSSOCP00000021962.1"/>
    <property type="gene ID" value="ENSSOCG00000016344.1"/>
</dbReference>
<organism evidence="1 2">
    <name type="scientific">Strix occidentalis caurina</name>
    <name type="common">northern spotted owl</name>
    <dbReference type="NCBI Taxonomy" id="311401"/>
    <lineage>
        <taxon>Eukaryota</taxon>
        <taxon>Metazoa</taxon>
        <taxon>Chordata</taxon>
        <taxon>Craniata</taxon>
        <taxon>Vertebrata</taxon>
        <taxon>Euteleostomi</taxon>
        <taxon>Archelosauria</taxon>
        <taxon>Archosauria</taxon>
        <taxon>Dinosauria</taxon>
        <taxon>Saurischia</taxon>
        <taxon>Theropoda</taxon>
        <taxon>Coelurosauria</taxon>
        <taxon>Aves</taxon>
        <taxon>Neognathae</taxon>
        <taxon>Neoaves</taxon>
        <taxon>Telluraves</taxon>
        <taxon>Strigiformes</taxon>
        <taxon>Strigidae</taxon>
        <taxon>Strix</taxon>
    </lineage>
</organism>
<dbReference type="GO" id="GO:0030672">
    <property type="term" value="C:synaptic vesicle membrane"/>
    <property type="evidence" value="ECO:0007669"/>
    <property type="project" value="TreeGrafter"/>
</dbReference>
<evidence type="ECO:0000313" key="2">
    <source>
        <dbReference type="Proteomes" id="UP000694551"/>
    </source>
</evidence>
<dbReference type="PANTHER" id="PTHR10306">
    <property type="entry name" value="SYNAPTOPHYSIN"/>
    <property type="match status" value="1"/>
</dbReference>
<keyword evidence="2" id="KW-1185">Reference proteome</keyword>
<reference evidence="1" key="2">
    <citation type="submission" date="2025-09" db="UniProtKB">
        <authorList>
            <consortium name="Ensembl"/>
        </authorList>
    </citation>
    <scope>IDENTIFICATION</scope>
</reference>
<dbReference type="InterPro" id="IPR001285">
    <property type="entry name" value="Synaptophysin/porin"/>
</dbReference>